<dbReference type="RefSeq" id="WP_065286878.1">
    <property type="nucleotide sequence ID" value="NZ_JAACYR010000031.1"/>
</dbReference>
<comment type="caution">
    <text evidence="11">The sequence shown here is derived from an EMBL/GenBank/DDBJ whole genome shotgun (WGS) entry which is preliminary data.</text>
</comment>
<gene>
    <name evidence="11" type="ORF">ACT18_01495</name>
    <name evidence="10" type="ORF">GWR20_10980</name>
</gene>
<dbReference type="PATRIC" id="fig|354243.3.peg.319"/>
<keyword evidence="4 6" id="KW-0274">FAD</keyword>
<dbReference type="Gene3D" id="1.20.140.10">
    <property type="entry name" value="Butyryl-CoA Dehydrogenase, subunit A, domain 3"/>
    <property type="match status" value="1"/>
</dbReference>
<dbReference type="Proteomes" id="UP000092668">
    <property type="component" value="Unassembled WGS sequence"/>
</dbReference>
<dbReference type="CDD" id="cd00567">
    <property type="entry name" value="ACAD"/>
    <property type="match status" value="1"/>
</dbReference>
<dbReference type="Pfam" id="PF00441">
    <property type="entry name" value="Acyl-CoA_dh_1"/>
    <property type="match status" value="1"/>
</dbReference>
<dbReference type="InterPro" id="IPR006091">
    <property type="entry name" value="Acyl-CoA_Oxase/DH_mid-dom"/>
</dbReference>
<dbReference type="EMBL" id="LFOE01000001">
    <property type="protein sequence ID" value="OBY33615.1"/>
    <property type="molecule type" value="Genomic_DNA"/>
</dbReference>
<dbReference type="InterPro" id="IPR036250">
    <property type="entry name" value="AcylCo_DH-like_C"/>
</dbReference>
<protein>
    <submittedName>
        <fullName evidence="11">Acyl-CoA dehydrogenase</fullName>
    </submittedName>
    <submittedName>
        <fullName evidence="10">Pimeloyl-CoA dehydrogenase small subunit</fullName>
    </submittedName>
</protein>
<keyword evidence="12" id="KW-1185">Reference proteome</keyword>
<comment type="similarity">
    <text evidence="2 6">Belongs to the acyl-CoA dehydrogenase family.</text>
</comment>
<evidence type="ECO:0000256" key="5">
    <source>
        <dbReference type="ARBA" id="ARBA00023002"/>
    </source>
</evidence>
<dbReference type="Gene3D" id="1.10.540.10">
    <property type="entry name" value="Acyl-CoA dehydrogenase/oxidase, N-terminal domain"/>
    <property type="match status" value="1"/>
</dbReference>
<dbReference type="STRING" id="354243.BST28_08400"/>
<dbReference type="InterPro" id="IPR046373">
    <property type="entry name" value="Acyl-CoA_Oxase/DH_mid-dom_sf"/>
</dbReference>
<proteinExistence type="inferred from homology"/>
<name>A0A1B8SLK2_9MYCO</name>
<feature type="domain" description="Acyl-CoA dehydrogenase/oxidase C-terminal" evidence="7">
    <location>
        <begin position="232"/>
        <end position="373"/>
    </location>
</feature>
<dbReference type="InterPro" id="IPR037069">
    <property type="entry name" value="AcylCoA_DH/ox_N_sf"/>
</dbReference>
<comment type="cofactor">
    <cofactor evidence="1 6">
        <name>FAD</name>
        <dbReference type="ChEBI" id="CHEBI:57692"/>
    </cofactor>
</comment>
<dbReference type="GO" id="GO:0003995">
    <property type="term" value="F:acyl-CoA dehydrogenase activity"/>
    <property type="evidence" value="ECO:0007669"/>
    <property type="project" value="TreeGrafter"/>
</dbReference>
<sequence>MDFSFTDEQELLRATVGKFLAERYDLEKSRAAAKTGAGWQPHIWRAFAEDLGILGATLPENVGGLGGGPVELMIITEALGHALVIEPFVETVVLAGGLLQGVGGPRAEQLLERIASGQAVVAVAAEEPTSAGTWHDVATTARCDGDHWVLDGAKVAVSSAPIATHLLVTARTSGAQRDTSGISLFLLEFDATAPGLGVESLRTIDDRRAADLVLDGLRLPAEALLGTADQAWPALEHTIDVATAAIVSEAVGCLRRVLADTVDYTKQRQQFGQPISSFQVLQHRMVDMYLEVEQAVAAQHLAMMKLDADGQERARAVSAAKATVARVARFVGQSAVQLHGGMGMTEELAVGHYFKRLTAIEYQFGSRDRHLSRYAALTATR</sequence>
<evidence type="ECO:0000259" key="8">
    <source>
        <dbReference type="Pfam" id="PF02770"/>
    </source>
</evidence>
<feature type="domain" description="Acyl-CoA oxidase/dehydrogenase middle" evidence="8">
    <location>
        <begin position="125"/>
        <end position="214"/>
    </location>
</feature>
<dbReference type="AlphaFoldDB" id="A0A1B8SLK2"/>
<dbReference type="InterPro" id="IPR009075">
    <property type="entry name" value="AcylCo_DH/oxidase_C"/>
</dbReference>
<evidence type="ECO:0000256" key="2">
    <source>
        <dbReference type="ARBA" id="ARBA00009347"/>
    </source>
</evidence>
<organism evidence="11 12">
    <name type="scientific">Mycolicibacter kumamotonensis</name>
    <dbReference type="NCBI Taxonomy" id="354243"/>
    <lineage>
        <taxon>Bacteria</taxon>
        <taxon>Bacillati</taxon>
        <taxon>Actinomycetota</taxon>
        <taxon>Actinomycetes</taxon>
        <taxon>Mycobacteriales</taxon>
        <taxon>Mycobacteriaceae</taxon>
        <taxon>Mycolicibacter</taxon>
    </lineage>
</organism>
<evidence type="ECO:0000256" key="4">
    <source>
        <dbReference type="ARBA" id="ARBA00022827"/>
    </source>
</evidence>
<keyword evidence="5 6" id="KW-0560">Oxidoreductase</keyword>
<reference evidence="11 12" key="1">
    <citation type="submission" date="2015-06" db="EMBL/GenBank/DDBJ databases">
        <title>Genome sequence of Mycobacterium kumamotonense strain Roo.</title>
        <authorList>
            <person name="Greninger A.L."/>
            <person name="Cunningham G."/>
            <person name="Miller S."/>
        </authorList>
    </citation>
    <scope>NUCLEOTIDE SEQUENCE [LARGE SCALE GENOMIC DNA]</scope>
    <source>
        <strain evidence="11 12">Roo</strain>
    </source>
</reference>
<dbReference type="Pfam" id="PF02771">
    <property type="entry name" value="Acyl-CoA_dh_N"/>
    <property type="match status" value="1"/>
</dbReference>
<dbReference type="Pfam" id="PF02770">
    <property type="entry name" value="Acyl-CoA_dh_M"/>
    <property type="match status" value="1"/>
</dbReference>
<evidence type="ECO:0000259" key="9">
    <source>
        <dbReference type="Pfam" id="PF02771"/>
    </source>
</evidence>
<dbReference type="SUPFAM" id="SSF47203">
    <property type="entry name" value="Acyl-CoA dehydrogenase C-terminal domain-like"/>
    <property type="match status" value="1"/>
</dbReference>
<feature type="domain" description="Acyl-CoA dehydrogenase/oxidase N-terminal" evidence="9">
    <location>
        <begin position="6"/>
        <end position="95"/>
    </location>
</feature>
<evidence type="ECO:0000313" key="10">
    <source>
        <dbReference type="EMBL" id="NDJ89676.1"/>
    </source>
</evidence>
<evidence type="ECO:0000313" key="13">
    <source>
        <dbReference type="Proteomes" id="UP000466523"/>
    </source>
</evidence>
<dbReference type="EMBL" id="JAACYR010000031">
    <property type="protein sequence ID" value="NDJ89676.1"/>
    <property type="molecule type" value="Genomic_DNA"/>
</dbReference>
<dbReference type="Proteomes" id="UP000466523">
    <property type="component" value="Unassembled WGS sequence"/>
</dbReference>
<evidence type="ECO:0000313" key="11">
    <source>
        <dbReference type="EMBL" id="OBY33615.1"/>
    </source>
</evidence>
<evidence type="ECO:0000256" key="3">
    <source>
        <dbReference type="ARBA" id="ARBA00022630"/>
    </source>
</evidence>
<dbReference type="OrthoDB" id="7328575at2"/>
<keyword evidence="3 6" id="KW-0285">Flavoprotein</keyword>
<dbReference type="PANTHER" id="PTHR43884:SF20">
    <property type="entry name" value="ACYL-COA DEHYDROGENASE FADE28"/>
    <property type="match status" value="1"/>
</dbReference>
<evidence type="ECO:0000256" key="6">
    <source>
        <dbReference type="RuleBase" id="RU362125"/>
    </source>
</evidence>
<dbReference type="InterPro" id="IPR013786">
    <property type="entry name" value="AcylCoA_DH/ox_N"/>
</dbReference>
<evidence type="ECO:0000256" key="1">
    <source>
        <dbReference type="ARBA" id="ARBA00001974"/>
    </source>
</evidence>
<dbReference type="SUPFAM" id="SSF56645">
    <property type="entry name" value="Acyl-CoA dehydrogenase NM domain-like"/>
    <property type="match status" value="1"/>
</dbReference>
<dbReference type="PANTHER" id="PTHR43884">
    <property type="entry name" value="ACYL-COA DEHYDROGENASE"/>
    <property type="match status" value="1"/>
</dbReference>
<reference evidence="10 13" key="2">
    <citation type="submission" date="2020-01" db="EMBL/GenBank/DDBJ databases">
        <authorList>
            <person name="Sanchez-Estrada R."/>
            <person name="Gonzalez-Y-Merchand J.A."/>
            <person name="Rivera-Gutierrez S."/>
        </authorList>
    </citation>
    <scope>NUCLEOTIDE SEQUENCE [LARGE SCALE GENOMIC DNA]</scope>
    <source>
        <strain evidence="10 13">CST 7247</strain>
    </source>
</reference>
<dbReference type="GO" id="GO:0050660">
    <property type="term" value="F:flavin adenine dinucleotide binding"/>
    <property type="evidence" value="ECO:0007669"/>
    <property type="project" value="InterPro"/>
</dbReference>
<dbReference type="InterPro" id="IPR009100">
    <property type="entry name" value="AcylCoA_DH/oxidase_NM_dom_sf"/>
</dbReference>
<accession>A0A1B8SLK2</accession>
<evidence type="ECO:0000313" key="12">
    <source>
        <dbReference type="Proteomes" id="UP000092668"/>
    </source>
</evidence>
<dbReference type="Gene3D" id="2.40.110.10">
    <property type="entry name" value="Butyryl-CoA Dehydrogenase, subunit A, domain 2"/>
    <property type="match status" value="1"/>
</dbReference>
<evidence type="ECO:0000259" key="7">
    <source>
        <dbReference type="Pfam" id="PF00441"/>
    </source>
</evidence>